<organism evidence="6 7">
    <name type="scientific">Neocallimastix californiae</name>
    <dbReference type="NCBI Taxonomy" id="1754190"/>
    <lineage>
        <taxon>Eukaryota</taxon>
        <taxon>Fungi</taxon>
        <taxon>Fungi incertae sedis</taxon>
        <taxon>Chytridiomycota</taxon>
        <taxon>Chytridiomycota incertae sedis</taxon>
        <taxon>Neocallimastigomycetes</taxon>
        <taxon>Neocallimastigales</taxon>
        <taxon>Neocallimastigaceae</taxon>
        <taxon>Neocallimastix</taxon>
    </lineage>
</organism>
<evidence type="ECO:0000256" key="1">
    <source>
        <dbReference type="ARBA" id="ARBA00022741"/>
    </source>
</evidence>
<dbReference type="GO" id="GO:0016787">
    <property type="term" value="F:hydrolase activity"/>
    <property type="evidence" value="ECO:0007669"/>
    <property type="project" value="UniProtKB-KW"/>
</dbReference>
<dbReference type="GO" id="GO:0005524">
    <property type="term" value="F:ATP binding"/>
    <property type="evidence" value="ECO:0007669"/>
    <property type="project" value="UniProtKB-KW"/>
</dbReference>
<dbReference type="STRING" id="1754190.A0A1Y2CRP8"/>
<sequence>MKEGMAFKIPNKNKKKRKVNTTSNTSRRINVNRIINLPKKIQNHSVSGNSDSINSIASSSSKPTTAPSSTSTIVDPEKIINTTKDNNLALKNNLLNNPNIPDKLKKLFKIFQTINKYYTLKQSRNTELFVFENYKSIIENEIKCEVDPIELAQIAGISPNNFKLQYLPLSHSFIPNSNDILTSSLMVKTETIENHSIAKKEEEELSSFEAVALIIHLEGHFKRLPRKDGSQVLLKYGQLLKERNEKVNNDFKIFYIKVKRGNKKLENELAKFKLSPIYVKYLDDCKKLLERKTKEQELRKKQNLKLIKKEEGDGQSQESLVPLRTFIDGIKDLDFYEGQLVYEQIVNPRLPKYDSKPISEYSHVLNMLKRVYGIDKLYSHQMKAIYQIWQGNNVVVTTYTSSGKSLIYQIPIIGALERDRNSKALLIFPTKALTQDQHRSLKQKFQEMDNLSWVISNIYDGDTTTNYKVRKEIAETSHIIFTNPDMLHKSLLPHHRNWKNFFSNLKFVVVDEIHSYTHAFGTHCALIMRRLRRICEFYGNTNLQFIGCSATIENAKSHAESFFNINNVVLINEDGSPSGLKYHLFWDPIQKPSNKLKSLIFDSDSSLVESGRLFMELLLNNSRCIAFCKTKKKCEILLEYVYKEIEKLTFPLSIGEARYDRPESLKSVIMGYRAGYSANERRDIESSLFHGYLKGVISTTALELGIDIGSLDAVIHLGFPYSVAGYFQQAGRAGRRGKEAVTILVAENGDIMDRYYINNPKEIFNEPLEYSLIYPYHDIYLRKHIQCAANEIPIILENETYYFGDYQFLKKICDEELIKDERKDKNNNNNNNKTGNNEKNVKDTLEKSQEDIIEIKDDEKEEEEEKEKEEKMDEDQIIENENENENKNENENEIKKNEQNEVMPDEKEIESKEDSSESKVKPETIIEKIKIESLKDDINMENSLLYMKDNSKSKTIDNNIAYDDNAIYYCHPRFKNKPERYFSIRNIEERDVHIINAITQEELEAIETSRLRFYHEHAVFLFKGKSYQVIESDEERKYVLVSPVNLDYITRPANRKIVTINSVNKIIKVNDQLETKYGGVRVQTIIYGYYKLNPYTSKILSREQLPNRSIFQNTYGFWIDIPFDLVSKIGLSEKEMLLYAHGVHAIQHVMLYALPIIILNLNSSMDNLFQMNCSIPKVNSAENLRIMLYEKKGCGVLSETISRHIPYLLAKVLAVIKGCDCDSGCPNCIQTPHCYRKNQDLSKKYAIEILKCLCASFT</sequence>
<feature type="region of interest" description="Disordered" evidence="3">
    <location>
        <begin position="823"/>
        <end position="921"/>
    </location>
</feature>
<dbReference type="SUPFAM" id="SSF52540">
    <property type="entry name" value="P-loop containing nucleoside triphosphate hydrolases"/>
    <property type="match status" value="1"/>
</dbReference>
<dbReference type="CDD" id="cd18797">
    <property type="entry name" value="SF2_C_Hrq"/>
    <property type="match status" value="1"/>
</dbReference>
<feature type="region of interest" description="Disordered" evidence="3">
    <location>
        <begin position="1"/>
        <end position="26"/>
    </location>
</feature>
<dbReference type="InterPro" id="IPR055227">
    <property type="entry name" value="HRQ1_WHD"/>
</dbReference>
<dbReference type="InterPro" id="IPR027417">
    <property type="entry name" value="P-loop_NTPase"/>
</dbReference>
<keyword evidence="1" id="KW-0547">Nucleotide-binding</keyword>
<dbReference type="PROSITE" id="PS51194">
    <property type="entry name" value="HELICASE_CTER"/>
    <property type="match status" value="1"/>
</dbReference>
<dbReference type="Gene3D" id="3.40.50.300">
    <property type="entry name" value="P-loop containing nucleotide triphosphate hydrolases"/>
    <property type="match status" value="2"/>
</dbReference>
<accession>A0A1Y2CRP8</accession>
<feature type="compositionally biased region" description="Acidic residues" evidence="3">
    <location>
        <begin position="859"/>
        <end position="883"/>
    </location>
</feature>
<dbReference type="Pfam" id="PF09369">
    <property type="entry name" value="MZB"/>
    <property type="match status" value="1"/>
</dbReference>
<evidence type="ECO:0000313" key="6">
    <source>
        <dbReference type="EMBL" id="ORY49682.1"/>
    </source>
</evidence>
<feature type="compositionally biased region" description="Low complexity" evidence="3">
    <location>
        <begin position="827"/>
        <end position="838"/>
    </location>
</feature>
<dbReference type="GO" id="GO:0043138">
    <property type="term" value="F:3'-5' DNA helicase activity"/>
    <property type="evidence" value="ECO:0007669"/>
    <property type="project" value="TreeGrafter"/>
</dbReference>
<dbReference type="AlphaFoldDB" id="A0A1Y2CRP8"/>
<dbReference type="OrthoDB" id="18781at2759"/>
<dbReference type="InterPro" id="IPR011545">
    <property type="entry name" value="DEAD/DEAH_box_helicase_dom"/>
</dbReference>
<dbReference type="Pfam" id="PF22982">
    <property type="entry name" value="WHD_HRQ1"/>
    <property type="match status" value="1"/>
</dbReference>
<dbReference type="CDD" id="cd17923">
    <property type="entry name" value="DEXHc_Hrq1-like"/>
    <property type="match status" value="1"/>
</dbReference>
<feature type="compositionally biased region" description="Low complexity" evidence="3">
    <location>
        <begin position="47"/>
        <end position="72"/>
    </location>
</feature>
<dbReference type="SMART" id="SM00487">
    <property type="entry name" value="DEXDc"/>
    <property type="match status" value="1"/>
</dbReference>
<feature type="domain" description="Helicase C-terminal" evidence="5">
    <location>
        <begin position="613"/>
        <end position="780"/>
    </location>
</feature>
<evidence type="ECO:0000256" key="3">
    <source>
        <dbReference type="SAM" id="MobiDB-lite"/>
    </source>
</evidence>
<feature type="compositionally biased region" description="Basic and acidic residues" evidence="3">
    <location>
        <begin position="884"/>
        <end position="921"/>
    </location>
</feature>
<dbReference type="InterPro" id="IPR001650">
    <property type="entry name" value="Helicase_C-like"/>
</dbReference>
<comment type="caution">
    <text evidence="6">The sequence shown here is derived from an EMBL/GenBank/DDBJ whole genome shotgun (WGS) entry which is preliminary data.</text>
</comment>
<dbReference type="Proteomes" id="UP000193920">
    <property type="component" value="Unassembled WGS sequence"/>
</dbReference>
<protein>
    <submittedName>
        <fullName evidence="6">p-loop containing nucleoside triphosphate hydrolase protein</fullName>
    </submittedName>
</protein>
<keyword evidence="7" id="KW-1185">Reference proteome</keyword>
<feature type="domain" description="Helicase ATP-binding" evidence="4">
    <location>
        <begin position="385"/>
        <end position="570"/>
    </location>
</feature>
<dbReference type="InterPro" id="IPR014001">
    <property type="entry name" value="Helicase_ATP-bd"/>
</dbReference>
<dbReference type="Pfam" id="PF00271">
    <property type="entry name" value="Helicase_C"/>
    <property type="match status" value="1"/>
</dbReference>
<dbReference type="PANTHER" id="PTHR47957:SF3">
    <property type="entry name" value="ATP-DEPENDENT HELICASE HRQ1"/>
    <property type="match status" value="1"/>
</dbReference>
<feature type="region of interest" description="Disordered" evidence="3">
    <location>
        <begin position="40"/>
        <end position="72"/>
    </location>
</feature>
<feature type="compositionally biased region" description="Basic and acidic residues" evidence="3">
    <location>
        <begin position="839"/>
        <end position="858"/>
    </location>
</feature>
<dbReference type="GO" id="GO:0036297">
    <property type="term" value="P:interstrand cross-link repair"/>
    <property type="evidence" value="ECO:0007669"/>
    <property type="project" value="TreeGrafter"/>
</dbReference>
<name>A0A1Y2CRP8_9FUNG</name>
<keyword evidence="6" id="KW-0378">Hydrolase</keyword>
<evidence type="ECO:0000259" key="4">
    <source>
        <dbReference type="PROSITE" id="PS51192"/>
    </source>
</evidence>
<evidence type="ECO:0000313" key="7">
    <source>
        <dbReference type="Proteomes" id="UP000193920"/>
    </source>
</evidence>
<dbReference type="GO" id="GO:0003676">
    <property type="term" value="F:nucleic acid binding"/>
    <property type="evidence" value="ECO:0007669"/>
    <property type="project" value="InterPro"/>
</dbReference>
<dbReference type="InterPro" id="IPR018973">
    <property type="entry name" value="MZB"/>
</dbReference>
<dbReference type="GO" id="GO:0006289">
    <property type="term" value="P:nucleotide-excision repair"/>
    <property type="evidence" value="ECO:0007669"/>
    <property type="project" value="TreeGrafter"/>
</dbReference>
<evidence type="ECO:0000256" key="2">
    <source>
        <dbReference type="ARBA" id="ARBA00022840"/>
    </source>
</evidence>
<gene>
    <name evidence="6" type="ORF">LY90DRAFT_670840</name>
</gene>
<proteinExistence type="predicted"/>
<dbReference type="PANTHER" id="PTHR47957">
    <property type="entry name" value="ATP-DEPENDENT HELICASE HRQ1"/>
    <property type="match status" value="1"/>
</dbReference>
<keyword evidence="2" id="KW-0067">ATP-binding</keyword>
<dbReference type="GO" id="GO:0005634">
    <property type="term" value="C:nucleus"/>
    <property type="evidence" value="ECO:0007669"/>
    <property type="project" value="TreeGrafter"/>
</dbReference>
<dbReference type="Pfam" id="PF00270">
    <property type="entry name" value="DEAD"/>
    <property type="match status" value="1"/>
</dbReference>
<reference evidence="6 7" key="1">
    <citation type="submission" date="2016-08" db="EMBL/GenBank/DDBJ databases">
        <title>A Parts List for Fungal Cellulosomes Revealed by Comparative Genomics.</title>
        <authorList>
            <consortium name="DOE Joint Genome Institute"/>
            <person name="Haitjema C.H."/>
            <person name="Gilmore S.P."/>
            <person name="Henske J.K."/>
            <person name="Solomon K.V."/>
            <person name="De Groot R."/>
            <person name="Kuo A."/>
            <person name="Mondo S.J."/>
            <person name="Salamov A.A."/>
            <person name="Labutti K."/>
            <person name="Zhao Z."/>
            <person name="Chiniquy J."/>
            <person name="Barry K."/>
            <person name="Brewer H.M."/>
            <person name="Purvine S.O."/>
            <person name="Wright A.T."/>
            <person name="Boxma B."/>
            <person name="Van Alen T."/>
            <person name="Hackstein J.H."/>
            <person name="Baker S.E."/>
            <person name="Grigoriev I.V."/>
            <person name="O'Malley M.A."/>
        </authorList>
    </citation>
    <scope>NUCLEOTIDE SEQUENCE [LARGE SCALE GENOMIC DNA]</scope>
    <source>
        <strain evidence="6 7">G1</strain>
    </source>
</reference>
<dbReference type="SMART" id="SM00490">
    <property type="entry name" value="HELICc"/>
    <property type="match status" value="1"/>
</dbReference>
<dbReference type="EMBL" id="MCOG01000099">
    <property type="protein sequence ID" value="ORY49682.1"/>
    <property type="molecule type" value="Genomic_DNA"/>
</dbReference>
<evidence type="ECO:0000259" key="5">
    <source>
        <dbReference type="PROSITE" id="PS51194"/>
    </source>
</evidence>
<dbReference type="PROSITE" id="PS51192">
    <property type="entry name" value="HELICASE_ATP_BIND_1"/>
    <property type="match status" value="1"/>
</dbReference>